<organism evidence="4 5">
    <name type="scientific">Stylonychia lemnae</name>
    <name type="common">Ciliate</name>
    <dbReference type="NCBI Taxonomy" id="5949"/>
    <lineage>
        <taxon>Eukaryota</taxon>
        <taxon>Sar</taxon>
        <taxon>Alveolata</taxon>
        <taxon>Ciliophora</taxon>
        <taxon>Intramacronucleata</taxon>
        <taxon>Spirotrichea</taxon>
        <taxon>Stichotrichia</taxon>
        <taxon>Sporadotrichida</taxon>
        <taxon>Oxytrichidae</taxon>
        <taxon>Stylonychinae</taxon>
        <taxon>Stylonychia</taxon>
    </lineage>
</organism>
<feature type="transmembrane region" description="Helical" evidence="2">
    <location>
        <begin position="559"/>
        <end position="580"/>
    </location>
</feature>
<feature type="compositionally biased region" description="Polar residues" evidence="1">
    <location>
        <begin position="1199"/>
        <end position="1208"/>
    </location>
</feature>
<dbReference type="CDD" id="cd00038">
    <property type="entry name" value="CAP_ED"/>
    <property type="match status" value="1"/>
</dbReference>
<dbReference type="InterPro" id="IPR014710">
    <property type="entry name" value="RmlC-like_jellyroll"/>
</dbReference>
<dbReference type="OMA" id="LRICIMV"/>
<dbReference type="SMART" id="SM00100">
    <property type="entry name" value="cNMP"/>
    <property type="match status" value="1"/>
</dbReference>
<feature type="domain" description="Cyclic nucleotide-binding" evidence="3">
    <location>
        <begin position="740"/>
        <end position="840"/>
    </location>
</feature>
<dbReference type="SUPFAM" id="SSF81324">
    <property type="entry name" value="Voltage-gated potassium channels"/>
    <property type="match status" value="1"/>
</dbReference>
<feature type="region of interest" description="Disordered" evidence="1">
    <location>
        <begin position="1403"/>
        <end position="1424"/>
    </location>
</feature>
<dbReference type="GO" id="GO:0005249">
    <property type="term" value="F:voltage-gated potassium channel activity"/>
    <property type="evidence" value="ECO:0007669"/>
    <property type="project" value="TreeGrafter"/>
</dbReference>
<dbReference type="Proteomes" id="UP000039865">
    <property type="component" value="Unassembled WGS sequence"/>
</dbReference>
<name>A0A078A2R7_STYLE</name>
<feature type="compositionally biased region" description="Polar residues" evidence="1">
    <location>
        <begin position="1107"/>
        <end position="1126"/>
    </location>
</feature>
<sequence>MDLIEEESYRDQTVKQNLSSISKEFEELKIELGIKKPSQDSKTLWNDPTSFFDEKRNQLLQSTGYKIPRENSSSTQIGVCAMWKQQKFLKYINAKMILKNRASPIRLKRKYKDIIKPTSEYYYKLQKENLQHYEDSSNRKMIAMNTPTQINHFNFAPSTPRQKLASMLNSQALKNMMVKQQNTSKFGSFKQSLFINNNRKTSLANDQVFMNQNNALYNSIQTDNMYEPNSGRFNYDMISTKGGGLGQGKGGGGDHHENSFLFESPGGNDFDDTYDRNYLLNNSRGGKQSYNQDQVSRNVNELKKLKKKKKITRMDSRNSKKKGKLVRKSKKGSQIGFRGITNFFRGNTNNKNLQQTTSNASENSDQEEEEPVQMIESRFQRSKFIIFPYSSIKFGWDMFQIIIIIGMAILIPFHLSFGIDANLISMLIFVECCMIIDICVNFNCGYLSKGVLVMQRDSIIHQYLRGYFLLDFISGVPVYTIYYNLYGDLCFYSMDYLLTNNVDGTIKYQGQLIQMKDSSIAFYILMLIFKIIKMIKFSDLSNRVNELIMTDFGDIMFKALRICIMVFLFAHWLGCIFWVVGISQDHIKNFTWIKANSLQDLSNKEQYVSSVYWAITTMVTVGYGDITPVNTTERLVTIFNMLIASGIYAYIINEVSTTVRQYNTLASKYEERMKYVNKFMIQKGIPQHLRTKIVRYLEYNWEQKKNIKIEQSEVFGLLNGSLRDKITVYINGRILRSIPVFDRFPIEFVSRLMYKFTKKSYAVDDVIINEDQFGTQIFFINQGKVLVLHKKSMSFITELKKDEYFGEIGFFSDLPRQATIKSRDYTELMALDKAQFLEIIDDQDNQTASLYYQIHGSIDQQRKDFSQLMIKCYVCRRNNHIFHQCGKFSLKTKGNLIPFIVKSEMAKHQSKNTKSFMSRFQSKNVNKDKIGNQTGEFQKSEEQEEDVLEMIHMDLQRKKQDNHNVPPNSTLNSSQMDEEDSRLRQMFNQDINRQIEIFEKQMTQRTFRRPTLPIAIEGFSNRSNKFNNSNNTLNSHVQQEDMFSLMAEHRMKFQQRISVRNELMNFDDEIIEEQSMSDSEFSSRSVRMARDKLNIQHSKLQAKKCSSMRNGKSDINLTKKSLQRQISVKKRSTIKKNFNNSKMTIQQSPTNKNDEAEMQKILSEDEQKVDSSRTTDQQDENDNQNYGISITPKHPLHNHQYSRMSSPYNPKEISRELSQKQAQEQIIIQQQQKQSQIWQVQQEEQPQQQFENRNVLGQKPQDQEKKSSFIRVPESTFKYHQSYTRILIDGKNKRNSNQKKIQNIKRKPKASRIQQRDLFSNKFFVEDFLEDINSVNLIEQDSLQMMMENTPRSAQFKNMQFRRTTTRGNTGVNPYQFINVPRNQRLHQFSQSGSPIETSFANFNPIKNTSQETDDSFLQDLHKR</sequence>
<keyword evidence="2" id="KW-0812">Transmembrane</keyword>
<keyword evidence="2" id="KW-1133">Transmembrane helix</keyword>
<accession>A0A078A2R7</accession>
<feature type="compositionally biased region" description="Polar residues" evidence="1">
    <location>
        <begin position="346"/>
        <end position="363"/>
    </location>
</feature>
<feature type="region of interest" description="Disordered" evidence="1">
    <location>
        <begin position="957"/>
        <end position="979"/>
    </location>
</feature>
<gene>
    <name evidence="4" type="primary">Contig13402.g14310</name>
    <name evidence="4" type="ORF">STYLEM_5390</name>
</gene>
<feature type="region of interest" description="Disordered" evidence="1">
    <location>
        <begin position="1249"/>
        <end position="1268"/>
    </location>
</feature>
<dbReference type="InParanoid" id="A0A078A2R7"/>
<proteinExistence type="predicted"/>
<dbReference type="InterPro" id="IPR013099">
    <property type="entry name" value="K_chnl_dom"/>
</dbReference>
<dbReference type="InterPro" id="IPR000595">
    <property type="entry name" value="cNMP-bd_dom"/>
</dbReference>
<feature type="transmembrane region" description="Helical" evidence="2">
    <location>
        <begin position="520"/>
        <end position="538"/>
    </location>
</feature>
<dbReference type="PROSITE" id="PS50042">
    <property type="entry name" value="CNMP_BINDING_3"/>
    <property type="match status" value="1"/>
</dbReference>
<dbReference type="GO" id="GO:0098855">
    <property type="term" value="C:HCN channel complex"/>
    <property type="evidence" value="ECO:0007669"/>
    <property type="project" value="TreeGrafter"/>
</dbReference>
<dbReference type="Gene3D" id="2.60.120.10">
    <property type="entry name" value="Jelly Rolls"/>
    <property type="match status" value="1"/>
</dbReference>
<evidence type="ECO:0000313" key="5">
    <source>
        <dbReference type="Proteomes" id="UP000039865"/>
    </source>
</evidence>
<dbReference type="GO" id="GO:0035725">
    <property type="term" value="P:sodium ion transmembrane transport"/>
    <property type="evidence" value="ECO:0007669"/>
    <property type="project" value="TreeGrafter"/>
</dbReference>
<dbReference type="InterPro" id="IPR051413">
    <property type="entry name" value="K/Na_HCN_channel"/>
</dbReference>
<dbReference type="GO" id="GO:0003254">
    <property type="term" value="P:regulation of membrane depolarization"/>
    <property type="evidence" value="ECO:0007669"/>
    <property type="project" value="TreeGrafter"/>
</dbReference>
<feature type="region of interest" description="Disordered" evidence="1">
    <location>
        <begin position="346"/>
        <end position="372"/>
    </location>
</feature>
<dbReference type="PANTHER" id="PTHR45689">
    <property type="entry name" value="I[[H]] CHANNEL, ISOFORM E"/>
    <property type="match status" value="1"/>
</dbReference>
<feature type="compositionally biased region" description="Basic residues" evidence="1">
    <location>
        <begin position="319"/>
        <end position="331"/>
    </location>
</feature>
<dbReference type="SUPFAM" id="SSF51206">
    <property type="entry name" value="cAMP-binding domain-like"/>
    <property type="match status" value="1"/>
</dbReference>
<feature type="transmembrane region" description="Helical" evidence="2">
    <location>
        <begin position="467"/>
        <end position="486"/>
    </location>
</feature>
<feature type="compositionally biased region" description="Basic and acidic residues" evidence="1">
    <location>
        <begin position="1152"/>
        <end position="1173"/>
    </location>
</feature>
<feature type="compositionally biased region" description="Polar residues" evidence="1">
    <location>
        <begin position="1135"/>
        <end position="1151"/>
    </location>
</feature>
<dbReference type="Gene3D" id="1.10.287.630">
    <property type="entry name" value="Helix hairpin bin"/>
    <property type="match status" value="1"/>
</dbReference>
<dbReference type="InterPro" id="IPR018490">
    <property type="entry name" value="cNMP-bd_dom_sf"/>
</dbReference>
<feature type="transmembrane region" description="Helical" evidence="2">
    <location>
        <begin position="398"/>
        <end position="417"/>
    </location>
</feature>
<dbReference type="EMBL" id="CCKQ01005229">
    <property type="protein sequence ID" value="CDW76390.1"/>
    <property type="molecule type" value="Genomic_DNA"/>
</dbReference>
<reference evidence="4 5" key="1">
    <citation type="submission" date="2014-06" db="EMBL/GenBank/DDBJ databases">
        <authorList>
            <person name="Swart Estienne"/>
        </authorList>
    </citation>
    <scope>NUCLEOTIDE SEQUENCE [LARGE SCALE GENOMIC DNA]</scope>
    <source>
        <strain evidence="4 5">130c</strain>
    </source>
</reference>
<dbReference type="OrthoDB" id="432483at2759"/>
<dbReference type="Gene3D" id="1.10.287.70">
    <property type="match status" value="1"/>
</dbReference>
<evidence type="ECO:0000313" key="4">
    <source>
        <dbReference type="EMBL" id="CDW76390.1"/>
    </source>
</evidence>
<dbReference type="Pfam" id="PF07885">
    <property type="entry name" value="Ion_trans_2"/>
    <property type="match status" value="1"/>
</dbReference>
<protein>
    <recommendedName>
        <fullName evidence="3">Cyclic nucleotide-binding domain-containing protein</fullName>
    </recommendedName>
</protein>
<feature type="compositionally biased region" description="Polar residues" evidence="1">
    <location>
        <begin position="963"/>
        <end position="975"/>
    </location>
</feature>
<dbReference type="Pfam" id="PF00027">
    <property type="entry name" value="cNMP_binding"/>
    <property type="match status" value="1"/>
</dbReference>
<feature type="region of interest" description="Disordered" evidence="1">
    <location>
        <begin position="1106"/>
        <end position="1219"/>
    </location>
</feature>
<evidence type="ECO:0000256" key="1">
    <source>
        <dbReference type="SAM" id="MobiDB-lite"/>
    </source>
</evidence>
<keyword evidence="2" id="KW-0472">Membrane</keyword>
<evidence type="ECO:0000256" key="2">
    <source>
        <dbReference type="SAM" id="Phobius"/>
    </source>
</evidence>
<keyword evidence="5" id="KW-1185">Reference proteome</keyword>
<dbReference type="PANTHER" id="PTHR45689:SF5">
    <property type="entry name" value="I[[H]] CHANNEL, ISOFORM E"/>
    <property type="match status" value="1"/>
</dbReference>
<evidence type="ECO:0000259" key="3">
    <source>
        <dbReference type="PROSITE" id="PS50042"/>
    </source>
</evidence>
<feature type="region of interest" description="Disordered" evidence="1">
    <location>
        <begin position="308"/>
        <end position="332"/>
    </location>
</feature>